<dbReference type="AlphaFoldDB" id="A0A8J2Z8U7"/>
<gene>
    <name evidence="2" type="ORF">GCM10010964_07320</name>
</gene>
<evidence type="ECO:0000313" key="3">
    <source>
        <dbReference type="Proteomes" id="UP000597507"/>
    </source>
</evidence>
<name>A0A8J2Z8U7_9PROT</name>
<feature type="compositionally biased region" description="Basic residues" evidence="1">
    <location>
        <begin position="220"/>
        <end position="235"/>
    </location>
</feature>
<evidence type="ECO:0000313" key="2">
    <source>
        <dbReference type="EMBL" id="GGG21666.1"/>
    </source>
</evidence>
<organism evidence="2 3">
    <name type="scientific">Caldovatus sediminis</name>
    <dbReference type="NCBI Taxonomy" id="2041189"/>
    <lineage>
        <taxon>Bacteria</taxon>
        <taxon>Pseudomonadati</taxon>
        <taxon>Pseudomonadota</taxon>
        <taxon>Alphaproteobacteria</taxon>
        <taxon>Acetobacterales</taxon>
        <taxon>Roseomonadaceae</taxon>
        <taxon>Caldovatus</taxon>
    </lineage>
</organism>
<comment type="caution">
    <text evidence="2">The sequence shown here is derived from an EMBL/GenBank/DDBJ whole genome shotgun (WGS) entry which is preliminary data.</text>
</comment>
<proteinExistence type="predicted"/>
<reference evidence="2 3" key="1">
    <citation type="journal article" date="2014" name="Int. J. Syst. Evol. Microbiol.">
        <title>Complete genome sequence of Corynebacterium casei LMG S-19264T (=DSM 44701T), isolated from a smear-ripened cheese.</title>
        <authorList>
            <consortium name="US DOE Joint Genome Institute (JGI-PGF)"/>
            <person name="Walter F."/>
            <person name="Albersmeier A."/>
            <person name="Kalinowski J."/>
            <person name="Ruckert C."/>
        </authorList>
    </citation>
    <scope>NUCLEOTIDE SEQUENCE [LARGE SCALE GENOMIC DNA]</scope>
    <source>
        <strain evidence="2 3">CGMCC 1.16330</strain>
    </source>
</reference>
<evidence type="ECO:0000256" key="1">
    <source>
        <dbReference type="SAM" id="MobiDB-lite"/>
    </source>
</evidence>
<accession>A0A8J2Z8U7</accession>
<keyword evidence="3" id="KW-1185">Reference proteome</keyword>
<feature type="region of interest" description="Disordered" evidence="1">
    <location>
        <begin position="170"/>
        <end position="235"/>
    </location>
</feature>
<protein>
    <submittedName>
        <fullName evidence="2">Uncharacterized protein</fullName>
    </submittedName>
</protein>
<dbReference type="EMBL" id="BMKS01000002">
    <property type="protein sequence ID" value="GGG21666.1"/>
    <property type="molecule type" value="Genomic_DNA"/>
</dbReference>
<dbReference type="Proteomes" id="UP000597507">
    <property type="component" value="Unassembled WGS sequence"/>
</dbReference>
<dbReference type="RefSeq" id="WP_188898583.1">
    <property type="nucleotide sequence ID" value="NZ_BMKS01000002.1"/>
</dbReference>
<sequence>MTDADAAAPDPAPGRLPWELHPALTAERLRICARLLANARRDALAMASHELGDDAWSVGCRAYAFSRHRLRRTAEAGHHAWLGVLDGSHHFVFLIEDVPVRFYRGPADDPTERTLRRHEIESQQLSLALGERAGTDGLVFRFAVETDERGRVGRVVFLALRGEEATECAWPVPLDNPLPASEEGSRLPAQPRLIADEGRDAPAAPERGPLNGGSRFPLPRPRRSGRPGRRRSGLP</sequence>